<feature type="chain" id="PRO_5037717421" description="GLPGLI family protein" evidence="1">
    <location>
        <begin position="18"/>
        <end position="197"/>
    </location>
</feature>
<accession>A0A937M339</accession>
<gene>
    <name evidence="2" type="ORF">ISR29_06225</name>
</gene>
<name>A0A937M339_9GAMM</name>
<keyword evidence="1" id="KW-0732">Signal</keyword>
<evidence type="ECO:0000313" key="2">
    <source>
        <dbReference type="EMBL" id="MBL6903781.1"/>
    </source>
</evidence>
<organism evidence="2 3">
    <name type="scientific">SAR86 cluster bacterium</name>
    <dbReference type="NCBI Taxonomy" id="2030880"/>
    <lineage>
        <taxon>Bacteria</taxon>
        <taxon>Pseudomonadati</taxon>
        <taxon>Pseudomonadota</taxon>
        <taxon>Gammaproteobacteria</taxon>
        <taxon>SAR86 cluster</taxon>
    </lineage>
</organism>
<dbReference type="AlphaFoldDB" id="A0A937M339"/>
<proteinExistence type="predicted"/>
<reference evidence="2" key="1">
    <citation type="submission" date="2020-10" db="EMBL/GenBank/DDBJ databases">
        <title>Microbiome of the Black Sea water column analyzed by genome centric metagenomics.</title>
        <authorList>
            <person name="Cabello-Yeves P.J."/>
            <person name="Callieri C."/>
            <person name="Picazo A."/>
            <person name="Mehrshad M."/>
            <person name="Haro-Moreno J.M."/>
            <person name="Roda-Garcia J."/>
            <person name="Dzembekova N."/>
            <person name="Slabakova V."/>
            <person name="Slabakova N."/>
            <person name="Moncheva S."/>
            <person name="Rodriguez-Valera F."/>
        </authorList>
    </citation>
    <scope>NUCLEOTIDE SEQUENCE</scope>
    <source>
        <strain evidence="2">BS30m-G43</strain>
    </source>
</reference>
<feature type="signal peptide" evidence="1">
    <location>
        <begin position="1"/>
        <end position="17"/>
    </location>
</feature>
<evidence type="ECO:0000313" key="3">
    <source>
        <dbReference type="Proteomes" id="UP000705230"/>
    </source>
</evidence>
<comment type="caution">
    <text evidence="2">The sequence shown here is derived from an EMBL/GenBank/DDBJ whole genome shotgun (WGS) entry which is preliminary data.</text>
</comment>
<sequence length="197" mass="22909">MKFKFFLLLILIPSLHAQSTTKVICELEGTYSITYEDVAKNYLSEGIDLFRNLAVQTQQSIFLLQKAKSNFAEEFWQKDPITVTQYWEINKKDDTMVKLNYIFEPSPTWINPEAKWVENNTDKGIEILTTMLPNDIHPVFKDYKVDLYRVSNSVNWFTGKGRIDADIWLTKIDGSKNKNPKVEIQASGKCSPQKRKF</sequence>
<dbReference type="EMBL" id="JADHSG010000016">
    <property type="protein sequence ID" value="MBL6903781.1"/>
    <property type="molecule type" value="Genomic_DNA"/>
</dbReference>
<protein>
    <recommendedName>
        <fullName evidence="4">GLPGLI family protein</fullName>
    </recommendedName>
</protein>
<dbReference type="Proteomes" id="UP000705230">
    <property type="component" value="Unassembled WGS sequence"/>
</dbReference>
<evidence type="ECO:0000256" key="1">
    <source>
        <dbReference type="SAM" id="SignalP"/>
    </source>
</evidence>
<evidence type="ECO:0008006" key="4">
    <source>
        <dbReference type="Google" id="ProtNLM"/>
    </source>
</evidence>